<reference evidence="2" key="1">
    <citation type="submission" date="2015-09" db="EMBL/GenBank/DDBJ databases">
        <authorList>
            <person name="Daims H."/>
        </authorList>
    </citation>
    <scope>NUCLEOTIDE SEQUENCE [LARGE SCALE GENOMIC DNA]</scope>
</reference>
<dbReference type="KEGG" id="nio:NITINOP_2502"/>
<keyword evidence="2" id="KW-1185">Reference proteome</keyword>
<protein>
    <submittedName>
        <fullName evidence="1">Uncharacterized protein</fullName>
    </submittedName>
</protein>
<dbReference type="AlphaFoldDB" id="A0A0S4L0E2"/>
<dbReference type="EMBL" id="LN885086">
    <property type="protein sequence ID" value="CUQ67474.1"/>
    <property type="molecule type" value="Genomic_DNA"/>
</dbReference>
<accession>A0A0S4L0E2</accession>
<proteinExistence type="predicted"/>
<dbReference type="Proteomes" id="UP000066284">
    <property type="component" value="Chromosome 1"/>
</dbReference>
<evidence type="ECO:0000313" key="1">
    <source>
        <dbReference type="EMBL" id="CUQ67474.1"/>
    </source>
</evidence>
<sequence length="61" mass="6415">MCSCAGGMHRGGSSRCQALCAWGAAAITAWGFLRRCSILTLGHSAHFGLGQFMSAGEQHEM</sequence>
<organism evidence="1 2">
    <name type="scientific">Candidatus Nitrospira inopinata</name>
    <dbReference type="NCBI Taxonomy" id="1715989"/>
    <lineage>
        <taxon>Bacteria</taxon>
        <taxon>Pseudomonadati</taxon>
        <taxon>Nitrospirota</taxon>
        <taxon>Nitrospiria</taxon>
        <taxon>Nitrospirales</taxon>
        <taxon>Nitrospiraceae</taxon>
        <taxon>Nitrospira</taxon>
    </lineage>
</organism>
<evidence type="ECO:0000313" key="2">
    <source>
        <dbReference type="Proteomes" id="UP000066284"/>
    </source>
</evidence>
<dbReference type="STRING" id="1715989.NITINOP_2502"/>
<name>A0A0S4L0E2_9BACT</name>
<gene>
    <name evidence="1" type="ORF">NITINOP_2502</name>
</gene>